<accession>Q83GJ8</accession>
<protein>
    <submittedName>
        <fullName evidence="1">Uncharacterized protein</fullName>
    </submittedName>
</protein>
<gene>
    <name evidence="1" type="ordered locus">TWT_273</name>
</gene>
<proteinExistence type="predicted"/>
<evidence type="ECO:0000313" key="2">
    <source>
        <dbReference type="Proteomes" id="UP000002200"/>
    </source>
</evidence>
<dbReference type="EMBL" id="AE014184">
    <property type="protein sequence ID" value="AAO44370.1"/>
    <property type="molecule type" value="Genomic_DNA"/>
</dbReference>
<keyword evidence="2" id="KW-1185">Reference proteome</keyword>
<sequence length="73" mass="8437">MYAEQNHHRNYGLSKHSDPLQKLCNKLFRKNSTTKNTQYMKFSTGQNALEGIPSISAACALERARFYTDLRQL</sequence>
<dbReference type="KEGG" id="twh:TWT_273"/>
<dbReference type="Proteomes" id="UP000002200">
    <property type="component" value="Chromosome"/>
</dbReference>
<organism evidence="1 2">
    <name type="scientific">Tropheryma whipplei (strain Twist)</name>
    <name type="common">Whipple's bacillus</name>
    <dbReference type="NCBI Taxonomy" id="203267"/>
    <lineage>
        <taxon>Bacteria</taxon>
        <taxon>Bacillati</taxon>
        <taxon>Actinomycetota</taxon>
        <taxon>Actinomycetes</taxon>
        <taxon>Micrococcales</taxon>
        <taxon>Tropherymataceae</taxon>
        <taxon>Tropheryma</taxon>
    </lineage>
</organism>
<dbReference type="AlphaFoldDB" id="Q83GJ8"/>
<dbReference type="HOGENOM" id="CLU_2703773_0_0_11"/>
<reference evidence="1 2" key="1">
    <citation type="journal article" date="2003" name="Genome Res.">
        <title>Tropheryma whipplei twist: a human pathogenic Actinobacteria with a reduced genome.</title>
        <authorList>
            <person name="Raoult D."/>
            <person name="Ogata H."/>
            <person name="Audic S."/>
            <person name="Robert C."/>
            <person name="Suhre K."/>
            <person name="Drancourt M."/>
            <person name="Claverie J.-M."/>
        </authorList>
    </citation>
    <scope>NUCLEOTIDE SEQUENCE [LARGE SCALE GENOMIC DNA]</scope>
    <source>
        <strain evidence="1 2">Twist</strain>
    </source>
</reference>
<evidence type="ECO:0000313" key="1">
    <source>
        <dbReference type="EMBL" id="AAO44370.1"/>
    </source>
</evidence>
<name>Q83GJ8_TROWT</name>